<dbReference type="CDD" id="cd01949">
    <property type="entry name" value="GGDEF"/>
    <property type="match status" value="1"/>
</dbReference>
<feature type="transmembrane region" description="Helical" evidence="3">
    <location>
        <begin position="89"/>
        <end position="106"/>
    </location>
</feature>
<dbReference type="SUPFAM" id="SSF55073">
    <property type="entry name" value="Nucleotide cyclase"/>
    <property type="match status" value="1"/>
</dbReference>
<name>A0ABX5WWK0_9GAMM</name>
<comment type="catalytic activity">
    <reaction evidence="2">
        <text>2 GTP = 3',3'-c-di-GMP + 2 diphosphate</text>
        <dbReference type="Rhea" id="RHEA:24898"/>
        <dbReference type="ChEBI" id="CHEBI:33019"/>
        <dbReference type="ChEBI" id="CHEBI:37565"/>
        <dbReference type="ChEBI" id="CHEBI:58805"/>
        <dbReference type="EC" id="2.7.7.65"/>
    </reaction>
</comment>
<feature type="transmembrane region" description="Helical" evidence="3">
    <location>
        <begin position="179"/>
        <end position="198"/>
    </location>
</feature>
<evidence type="ECO:0000313" key="6">
    <source>
        <dbReference type="Proteomes" id="UP000315947"/>
    </source>
</evidence>
<keyword evidence="3" id="KW-1133">Transmembrane helix</keyword>
<dbReference type="InterPro" id="IPR000160">
    <property type="entry name" value="GGDEF_dom"/>
</dbReference>
<feature type="transmembrane region" description="Helical" evidence="3">
    <location>
        <begin position="155"/>
        <end position="172"/>
    </location>
</feature>
<organism evidence="5 6">
    <name type="scientific">Shewanella psychropiezotolerans</name>
    <dbReference type="NCBI Taxonomy" id="2593655"/>
    <lineage>
        <taxon>Bacteria</taxon>
        <taxon>Pseudomonadati</taxon>
        <taxon>Pseudomonadota</taxon>
        <taxon>Gammaproteobacteria</taxon>
        <taxon>Alteromonadales</taxon>
        <taxon>Shewanellaceae</taxon>
        <taxon>Shewanella</taxon>
    </lineage>
</organism>
<dbReference type="Gene3D" id="3.30.70.270">
    <property type="match status" value="1"/>
</dbReference>
<dbReference type="SMART" id="SM00267">
    <property type="entry name" value="GGDEF"/>
    <property type="match status" value="1"/>
</dbReference>
<feature type="transmembrane region" description="Helical" evidence="3">
    <location>
        <begin position="204"/>
        <end position="228"/>
    </location>
</feature>
<keyword evidence="6" id="KW-1185">Reference proteome</keyword>
<dbReference type="Pfam" id="PF00990">
    <property type="entry name" value="GGDEF"/>
    <property type="match status" value="2"/>
</dbReference>
<keyword evidence="3" id="KW-0812">Transmembrane</keyword>
<sequence length="401" mass="45387">MSSFLHGCRYFILPLLITLMALTVIQVTEASWQIWDEIIRQLPYWLLSIAAAMALQFNRSRLAYLALLLLVFYVSKQSSAQVFTTLNNYSDELFIGGSILISWFAFIKDRGLVSSHGILRALGIIIGLGLGFIWLEAVEHFQAAIIANSPVSMTYQALTLVPIMFCFVFVLFRAIWRANLVNTSILTTLGIWIFYYLQPDTFPLAVLLSSLAVIYLFTILIDSYFLAYRDELTGLASRRALYNLVLSLGRKYSVAMLDIDHFKKFNDTYGHDVGDQVLRLVAAKMARVSGGGKVFRYGGEEFTIVFPRKDAQTILDDLEDVRESIEDYRIVLREDKRQNKSNTQAKAKRSKSRNAKTKTVSVTISIGVAERLGGESFDQAMKRADLALYRAKKKGRNQICL</sequence>
<proteinExistence type="predicted"/>
<dbReference type="EMBL" id="CP041614">
    <property type="protein sequence ID" value="QDO82078.1"/>
    <property type="molecule type" value="Genomic_DNA"/>
</dbReference>
<feature type="domain" description="GGDEF" evidence="4">
    <location>
        <begin position="250"/>
        <end position="401"/>
    </location>
</feature>
<dbReference type="PROSITE" id="PS50887">
    <property type="entry name" value="GGDEF"/>
    <property type="match status" value="1"/>
</dbReference>
<dbReference type="InterPro" id="IPR043128">
    <property type="entry name" value="Rev_trsase/Diguanyl_cyclase"/>
</dbReference>
<keyword evidence="3" id="KW-0472">Membrane</keyword>
<evidence type="ECO:0000313" key="5">
    <source>
        <dbReference type="EMBL" id="QDO82078.1"/>
    </source>
</evidence>
<dbReference type="NCBIfam" id="TIGR00254">
    <property type="entry name" value="GGDEF"/>
    <property type="match status" value="1"/>
</dbReference>
<feature type="transmembrane region" description="Helical" evidence="3">
    <location>
        <begin position="118"/>
        <end position="135"/>
    </location>
</feature>
<evidence type="ECO:0000256" key="3">
    <source>
        <dbReference type="SAM" id="Phobius"/>
    </source>
</evidence>
<gene>
    <name evidence="5" type="ORF">FM037_01100</name>
</gene>
<dbReference type="InterPro" id="IPR029787">
    <property type="entry name" value="Nucleotide_cyclase"/>
</dbReference>
<evidence type="ECO:0000256" key="1">
    <source>
        <dbReference type="ARBA" id="ARBA00012528"/>
    </source>
</evidence>
<protein>
    <recommendedName>
        <fullName evidence="1">diguanylate cyclase</fullName>
        <ecNumber evidence="1">2.7.7.65</ecNumber>
    </recommendedName>
</protein>
<dbReference type="PANTHER" id="PTHR45138">
    <property type="entry name" value="REGULATORY COMPONENTS OF SENSORY TRANSDUCTION SYSTEM"/>
    <property type="match status" value="1"/>
</dbReference>
<evidence type="ECO:0000256" key="2">
    <source>
        <dbReference type="ARBA" id="ARBA00034247"/>
    </source>
</evidence>
<dbReference type="Proteomes" id="UP000315947">
    <property type="component" value="Chromosome"/>
</dbReference>
<dbReference type="InterPro" id="IPR050469">
    <property type="entry name" value="Diguanylate_Cyclase"/>
</dbReference>
<dbReference type="PANTHER" id="PTHR45138:SF9">
    <property type="entry name" value="DIGUANYLATE CYCLASE DGCM-RELATED"/>
    <property type="match status" value="1"/>
</dbReference>
<evidence type="ECO:0000259" key="4">
    <source>
        <dbReference type="PROSITE" id="PS50887"/>
    </source>
</evidence>
<dbReference type="EC" id="2.7.7.65" evidence="1"/>
<feature type="transmembrane region" description="Helical" evidence="3">
    <location>
        <begin position="62"/>
        <end position="83"/>
    </location>
</feature>
<accession>A0ABX5WWK0</accession>
<dbReference type="RefSeq" id="WP_144044471.1">
    <property type="nucleotide sequence ID" value="NZ_CP041614.1"/>
</dbReference>
<reference evidence="5 6" key="1">
    <citation type="submission" date="2019-07" db="EMBL/GenBank/DDBJ databases">
        <title>Shewanella sp. YLB-06 whole genomic sequence.</title>
        <authorList>
            <person name="Yu L."/>
        </authorList>
    </citation>
    <scope>NUCLEOTIDE SEQUENCE [LARGE SCALE GENOMIC DNA]</scope>
    <source>
        <strain evidence="5 6">YLB-06</strain>
    </source>
</reference>
<feature type="transmembrane region" description="Helical" evidence="3">
    <location>
        <begin position="12"/>
        <end position="32"/>
    </location>
</feature>